<gene>
    <name evidence="1" type="ORF">Cadr_000001664</name>
</gene>
<dbReference type="Proteomes" id="UP000299084">
    <property type="component" value="Unassembled WGS sequence"/>
</dbReference>
<keyword evidence="2" id="KW-1185">Reference proteome</keyword>
<name>A0A5N4EGQ0_CAMDR</name>
<accession>A0A5N4EGQ0</accession>
<protein>
    <submittedName>
        <fullName evidence="1">Uncharacterized protein</fullName>
    </submittedName>
</protein>
<dbReference type="AlphaFoldDB" id="A0A5N4EGQ0"/>
<proteinExistence type="predicted"/>
<evidence type="ECO:0000313" key="1">
    <source>
        <dbReference type="EMBL" id="KAB1282309.1"/>
    </source>
</evidence>
<reference evidence="1 2" key="1">
    <citation type="journal article" date="2019" name="Mol. Ecol. Resour.">
        <title>Improving Illumina assemblies with Hi-C and long reads: an example with the North African dromedary.</title>
        <authorList>
            <person name="Elbers J.P."/>
            <person name="Rogers M.F."/>
            <person name="Perelman P.L."/>
            <person name="Proskuryakova A.A."/>
            <person name="Serdyukova N.A."/>
            <person name="Johnson W.E."/>
            <person name="Horin P."/>
            <person name="Corander J."/>
            <person name="Murphy D."/>
            <person name="Burger P.A."/>
        </authorList>
    </citation>
    <scope>NUCLEOTIDE SEQUENCE [LARGE SCALE GENOMIC DNA]</scope>
    <source>
        <strain evidence="1">Drom800</strain>
        <tissue evidence="1">Blood</tissue>
    </source>
</reference>
<evidence type="ECO:0000313" key="2">
    <source>
        <dbReference type="Proteomes" id="UP000299084"/>
    </source>
</evidence>
<comment type="caution">
    <text evidence="1">The sequence shown here is derived from an EMBL/GenBank/DDBJ whole genome shotgun (WGS) entry which is preliminary data.</text>
</comment>
<sequence length="129" mass="14005">MCVLIASFQPHPILLSSFLSILQTRGTPFSRGSEHFLCACCLKQPLLPDSSTLLFAWKVPCSSPLSLNGASSEKTSLISLFKTGPVPANLCTHPAPLHQDSIYHLTILHLEKRGLTKCPNAPKIGHCKT</sequence>
<dbReference type="EMBL" id="JWIN03000002">
    <property type="protein sequence ID" value="KAB1282309.1"/>
    <property type="molecule type" value="Genomic_DNA"/>
</dbReference>
<organism evidence="1 2">
    <name type="scientific">Camelus dromedarius</name>
    <name type="common">Dromedary</name>
    <name type="synonym">Arabian camel</name>
    <dbReference type="NCBI Taxonomy" id="9838"/>
    <lineage>
        <taxon>Eukaryota</taxon>
        <taxon>Metazoa</taxon>
        <taxon>Chordata</taxon>
        <taxon>Craniata</taxon>
        <taxon>Vertebrata</taxon>
        <taxon>Euteleostomi</taxon>
        <taxon>Mammalia</taxon>
        <taxon>Eutheria</taxon>
        <taxon>Laurasiatheria</taxon>
        <taxon>Artiodactyla</taxon>
        <taxon>Tylopoda</taxon>
        <taxon>Camelidae</taxon>
        <taxon>Camelus</taxon>
    </lineage>
</organism>